<dbReference type="EMBL" id="CP058350">
    <property type="protein sequence ID" value="QLF70498.1"/>
    <property type="molecule type" value="Genomic_DNA"/>
</dbReference>
<organism evidence="2 3">
    <name type="scientific">Peteryoungia desertarenae</name>
    <dbReference type="NCBI Taxonomy" id="1813451"/>
    <lineage>
        <taxon>Bacteria</taxon>
        <taxon>Pseudomonadati</taxon>
        <taxon>Pseudomonadota</taxon>
        <taxon>Alphaproteobacteria</taxon>
        <taxon>Hyphomicrobiales</taxon>
        <taxon>Rhizobiaceae</taxon>
        <taxon>Peteryoungia</taxon>
    </lineage>
</organism>
<dbReference type="PROSITE" id="PS51379">
    <property type="entry name" value="4FE4S_FER_2"/>
    <property type="match status" value="1"/>
</dbReference>
<sequence>MSGPSSALDELERLLSPHGLYCRGIVACSGRPDAPLGPGGEAARSVVLIGAVGGSNWPSFETWQRQQGPVDHPLDRWSQFVLEPIAAALGAKAYFPSEPPYQPFQRWAMEAEGLSTSPLGILIHPVYGLWHSYRGALAFDVELPTEQRPTLPSPCQSCESRPCLTTCPANAVSEEGFDVEACRIYLASKAGDAGCMNSACKARNACPVGQAYRYGPAQLRFHMAALMPP</sequence>
<name>A0ABX6QPQ3_9HYPH</name>
<evidence type="ECO:0000313" key="3">
    <source>
        <dbReference type="Proteomes" id="UP000308530"/>
    </source>
</evidence>
<feature type="domain" description="4Fe-4S ferredoxin-type" evidence="1">
    <location>
        <begin position="147"/>
        <end position="177"/>
    </location>
</feature>
<proteinExistence type="predicted"/>
<protein>
    <submittedName>
        <fullName evidence="2">Ferredoxin</fullName>
    </submittedName>
</protein>
<gene>
    <name evidence="2" type="ORF">FE840_013680</name>
</gene>
<dbReference type="RefSeq" id="WP_138286052.1">
    <property type="nucleotide sequence ID" value="NZ_CP058350.1"/>
</dbReference>
<dbReference type="Proteomes" id="UP000308530">
    <property type="component" value="Chromosome"/>
</dbReference>
<evidence type="ECO:0000259" key="1">
    <source>
        <dbReference type="PROSITE" id="PS51379"/>
    </source>
</evidence>
<evidence type="ECO:0000313" key="2">
    <source>
        <dbReference type="EMBL" id="QLF70498.1"/>
    </source>
</evidence>
<accession>A0ABX6QPQ3</accession>
<dbReference type="InterPro" id="IPR017896">
    <property type="entry name" value="4Fe4S_Fe-S-bd"/>
</dbReference>
<keyword evidence="3" id="KW-1185">Reference proteome</keyword>
<reference evidence="2 3" key="1">
    <citation type="submission" date="2020-06" db="EMBL/GenBank/DDBJ databases">
        <title>Genome sequence of Rhizobium sp strain ADMK78.</title>
        <authorList>
            <person name="Rahi P."/>
        </authorList>
    </citation>
    <scope>NUCLEOTIDE SEQUENCE [LARGE SCALE GENOMIC DNA]</scope>
    <source>
        <strain evidence="2 3">ADMK78</strain>
    </source>
</reference>